<dbReference type="RefSeq" id="XP_008245298.1">
    <property type="nucleotide sequence ID" value="XM_008247076.1"/>
</dbReference>
<reference evidence="2" key="1">
    <citation type="journal article" date="2012" name="Nat. Commun.">
        <title>The genome of Prunus mume.</title>
        <authorList>
            <person name="Zhang Q."/>
            <person name="Chen W."/>
            <person name="Sun L."/>
            <person name="Zhao F."/>
            <person name="Huang B."/>
            <person name="Yang W."/>
            <person name="Tao Y."/>
            <person name="Wang J."/>
            <person name="Yuan Z."/>
            <person name="Fan G."/>
            <person name="Xing Z."/>
            <person name="Han C."/>
            <person name="Pan H."/>
            <person name="Zhong X."/>
            <person name="Shi W."/>
            <person name="Liang X."/>
            <person name="Du D."/>
            <person name="Sun F."/>
            <person name="Xu Z."/>
            <person name="Hao R."/>
            <person name="Lv T."/>
            <person name="Lv Y."/>
            <person name="Zheng Z."/>
            <person name="Sun M."/>
            <person name="Luo L."/>
            <person name="Cai M."/>
            <person name="Gao Y."/>
            <person name="Wang J."/>
            <person name="Yin Y."/>
            <person name="Xu X."/>
            <person name="Cheng T."/>
            <person name="Wang J."/>
        </authorList>
    </citation>
    <scope>NUCLEOTIDE SEQUENCE [LARGE SCALE GENOMIC DNA]</scope>
</reference>
<dbReference type="GeneID" id="103343422"/>
<reference evidence="3" key="2">
    <citation type="submission" date="2025-08" db="UniProtKB">
        <authorList>
            <consortium name="RefSeq"/>
        </authorList>
    </citation>
    <scope>IDENTIFICATION</scope>
</reference>
<sequence length="204" mass="22568">MTQPKASAPSVAYAHPAVAVVSPHFCSPYPVDIAIVRKLLTITHGSFVVTDVNGNIILKVKGDHLLDAAGYPIITLRQKLMSAHERWQVFRGKSTKSRDLIFSTKRSSMVQFKTKLDVFLAHNTTEKVPDFKVKGSWSEKSCVIYAGDDSIVAQMHKKRTVKSELLGKDHFMVTVYPGIDYAFIVALIVILDEINTASIPTVPT</sequence>
<protein>
    <submittedName>
        <fullName evidence="3">Protein LURP-one-related 15-like</fullName>
    </submittedName>
</protein>
<evidence type="ECO:0000256" key="1">
    <source>
        <dbReference type="ARBA" id="ARBA00005437"/>
    </source>
</evidence>
<dbReference type="InterPro" id="IPR025659">
    <property type="entry name" value="Tubby-like_C"/>
</dbReference>
<evidence type="ECO:0000313" key="2">
    <source>
        <dbReference type="Proteomes" id="UP000694861"/>
    </source>
</evidence>
<accession>A0ABM0PVT4</accession>
<name>A0ABM0PVT4_PRUMU</name>
<dbReference type="Pfam" id="PF04525">
    <property type="entry name" value="LOR"/>
    <property type="match status" value="1"/>
</dbReference>
<comment type="similarity">
    <text evidence="1">Belongs to the LOR family.</text>
</comment>
<gene>
    <name evidence="3" type="primary">LOC103343422</name>
</gene>
<organism evidence="2 3">
    <name type="scientific">Prunus mume</name>
    <name type="common">Japanese apricot</name>
    <name type="synonym">Armeniaca mume</name>
    <dbReference type="NCBI Taxonomy" id="102107"/>
    <lineage>
        <taxon>Eukaryota</taxon>
        <taxon>Viridiplantae</taxon>
        <taxon>Streptophyta</taxon>
        <taxon>Embryophyta</taxon>
        <taxon>Tracheophyta</taxon>
        <taxon>Spermatophyta</taxon>
        <taxon>Magnoliopsida</taxon>
        <taxon>eudicotyledons</taxon>
        <taxon>Gunneridae</taxon>
        <taxon>Pentapetalae</taxon>
        <taxon>rosids</taxon>
        <taxon>fabids</taxon>
        <taxon>Rosales</taxon>
        <taxon>Rosaceae</taxon>
        <taxon>Amygdaloideae</taxon>
        <taxon>Amygdaleae</taxon>
        <taxon>Prunus</taxon>
    </lineage>
</organism>
<dbReference type="InterPro" id="IPR038595">
    <property type="entry name" value="LOR_sf"/>
</dbReference>
<dbReference type="PANTHER" id="PTHR31087">
    <property type="match status" value="1"/>
</dbReference>
<dbReference type="SUPFAM" id="SSF54518">
    <property type="entry name" value="Tubby C-terminal domain-like"/>
    <property type="match status" value="1"/>
</dbReference>
<evidence type="ECO:0000313" key="3">
    <source>
        <dbReference type="RefSeq" id="XP_008245298.1"/>
    </source>
</evidence>
<dbReference type="Gene3D" id="2.40.160.200">
    <property type="entry name" value="LURP1-related"/>
    <property type="match status" value="1"/>
</dbReference>
<dbReference type="PANTHER" id="PTHR31087:SF58">
    <property type="entry name" value="OS07G0230700 PROTEIN"/>
    <property type="match status" value="1"/>
</dbReference>
<dbReference type="InterPro" id="IPR007612">
    <property type="entry name" value="LOR"/>
</dbReference>
<dbReference type="Proteomes" id="UP000694861">
    <property type="component" value="Unplaced"/>
</dbReference>
<keyword evidence="2" id="KW-1185">Reference proteome</keyword>
<proteinExistence type="inferred from homology"/>